<keyword evidence="1" id="KW-0175">Coiled coil</keyword>
<feature type="coiled-coil region" evidence="1">
    <location>
        <begin position="131"/>
        <end position="158"/>
    </location>
</feature>
<protein>
    <recommendedName>
        <fullName evidence="4">Bacteriophage SP-beta YorD domain-containing protein</fullName>
    </recommendedName>
</protein>
<dbReference type="EMBL" id="RBAH01000003">
    <property type="protein sequence ID" value="RKN85876.1"/>
    <property type="molecule type" value="Genomic_DNA"/>
</dbReference>
<keyword evidence="3" id="KW-1185">Reference proteome</keyword>
<evidence type="ECO:0000256" key="1">
    <source>
        <dbReference type="SAM" id="Coils"/>
    </source>
</evidence>
<name>A0A3B0CSM2_9BACL</name>
<organism evidence="2 3">
    <name type="scientific">Paenibacillus ginsengarvi</name>
    <dbReference type="NCBI Taxonomy" id="400777"/>
    <lineage>
        <taxon>Bacteria</taxon>
        <taxon>Bacillati</taxon>
        <taxon>Bacillota</taxon>
        <taxon>Bacilli</taxon>
        <taxon>Bacillales</taxon>
        <taxon>Paenibacillaceae</taxon>
        <taxon>Paenibacillus</taxon>
    </lineage>
</organism>
<evidence type="ECO:0000313" key="3">
    <source>
        <dbReference type="Proteomes" id="UP000282311"/>
    </source>
</evidence>
<gene>
    <name evidence="2" type="ORF">D7M11_05950</name>
</gene>
<dbReference type="Proteomes" id="UP000282311">
    <property type="component" value="Unassembled WGS sequence"/>
</dbReference>
<evidence type="ECO:0008006" key="4">
    <source>
        <dbReference type="Google" id="ProtNLM"/>
    </source>
</evidence>
<comment type="caution">
    <text evidence="2">The sequence shown here is derived from an EMBL/GenBank/DDBJ whole genome shotgun (WGS) entry which is preliminary data.</text>
</comment>
<reference evidence="2 3" key="1">
    <citation type="journal article" date="2007" name="Int. J. Syst. Evol. Microbiol.">
        <title>Paenibacillus ginsengarvi sp. nov., isolated from soil from ginseng cultivation.</title>
        <authorList>
            <person name="Yoon M.H."/>
            <person name="Ten L.N."/>
            <person name="Im W.T."/>
        </authorList>
    </citation>
    <scope>NUCLEOTIDE SEQUENCE [LARGE SCALE GENOMIC DNA]</scope>
    <source>
        <strain evidence="2 3">KCTC 13059</strain>
    </source>
</reference>
<dbReference type="RefSeq" id="WP_120746244.1">
    <property type="nucleotide sequence ID" value="NZ_RBAH01000003.1"/>
</dbReference>
<dbReference type="AlphaFoldDB" id="A0A3B0CSM2"/>
<dbReference type="OrthoDB" id="2974702at2"/>
<sequence length="159" mass="18194">MKEAIKVDLNGYYIEPELVPLSEYDVTPIFKQPALEEERLVKLDLVPIGYRVAIPVPPGLFKPRFDLETWASYSASKEYQRDEYGQLMLDGNDQPIPLPHPDVQFWTEGLTQEEIEALRNIPQPETDAQKIARLEQDKAALEQRLQAAEGAILFLLDKD</sequence>
<accession>A0A3B0CSM2</accession>
<proteinExistence type="predicted"/>
<evidence type="ECO:0000313" key="2">
    <source>
        <dbReference type="EMBL" id="RKN85876.1"/>
    </source>
</evidence>